<gene>
    <name evidence="2" type="ORF">SAMN05216591_2353</name>
</gene>
<feature type="region of interest" description="Disordered" evidence="1">
    <location>
        <begin position="234"/>
        <end position="259"/>
    </location>
</feature>
<evidence type="ECO:0000256" key="1">
    <source>
        <dbReference type="SAM" id="MobiDB-lite"/>
    </source>
</evidence>
<dbReference type="CDD" id="cd20745">
    <property type="entry name" value="FIX_RhsA_AHH_HNH-like"/>
    <property type="match status" value="1"/>
</dbReference>
<sequence>MAEPTNLAPVRVHAISVSVRPPPDSIVGPAEMLLQQGENGGVQIDAFWRDAMGNEIHESKEMQEEEYEALRAGYLRTEQAILPSFSSFKSGNTIGRVVGETAPAAVPAIQANPPIEPETEAEKGWWGSASPWVHGGLDVLGFVPGLGAIPDLINAGIYAAEGDAVNAGLSAVAAIPFAGDAIKGSVLVGKSAHRLGTEAVQRTTQEAAEKSAKRASETSGAKILEGKKSLREKYLGRTPGKGSRTGEEVQERMRTEDKLREGKNGTEFKASDGEWYPLKDADMAHNKDAVKWWNYKGRHLGAKSPEVRKWMLDSKNYTLDHYSINRSAGAKLGETYLPPLK</sequence>
<dbReference type="Proteomes" id="UP000182858">
    <property type="component" value="Chromosome I"/>
</dbReference>
<keyword evidence="3" id="KW-1185">Reference proteome</keyword>
<dbReference type="GeneID" id="78557686"/>
<dbReference type="EMBL" id="LT629689">
    <property type="protein sequence ID" value="SDF24131.1"/>
    <property type="molecule type" value="Genomic_DNA"/>
</dbReference>
<dbReference type="RefSeq" id="WP_010566006.1">
    <property type="nucleotide sequence ID" value="NZ_JAQKGS010000071.1"/>
</dbReference>
<protein>
    <submittedName>
        <fullName evidence="2">HNH/ENDO VII superfamily nuclease with conserved GHE residues</fullName>
    </submittedName>
</protein>
<name>A0ABY0NC03_9PSED</name>
<accession>A0ABY0NC03</accession>
<evidence type="ECO:0000313" key="3">
    <source>
        <dbReference type="Proteomes" id="UP000182858"/>
    </source>
</evidence>
<proteinExistence type="predicted"/>
<organism evidence="2 3">
    <name type="scientific">Pseudomonas extremaustralis</name>
    <dbReference type="NCBI Taxonomy" id="359110"/>
    <lineage>
        <taxon>Bacteria</taxon>
        <taxon>Pseudomonadati</taxon>
        <taxon>Pseudomonadota</taxon>
        <taxon>Gammaproteobacteria</taxon>
        <taxon>Pseudomonadales</taxon>
        <taxon>Pseudomonadaceae</taxon>
        <taxon>Pseudomonas</taxon>
    </lineage>
</organism>
<feature type="compositionally biased region" description="Basic and acidic residues" evidence="1">
    <location>
        <begin position="244"/>
        <end position="259"/>
    </location>
</feature>
<reference evidence="2 3" key="1">
    <citation type="submission" date="2016-10" db="EMBL/GenBank/DDBJ databases">
        <authorList>
            <person name="Varghese N."/>
            <person name="Submissions S."/>
        </authorList>
    </citation>
    <scope>NUCLEOTIDE SEQUENCE [LARGE SCALE GENOMIC DNA]</scope>
    <source>
        <strain evidence="2 3">DSM 17835</strain>
    </source>
</reference>
<evidence type="ECO:0000313" key="2">
    <source>
        <dbReference type="EMBL" id="SDF24131.1"/>
    </source>
</evidence>